<dbReference type="EMBL" id="CBTN010000008">
    <property type="protein sequence ID" value="CDH51005.1"/>
    <property type="molecule type" value="Genomic_DNA"/>
</dbReference>
<feature type="compositionally biased region" description="Polar residues" evidence="3">
    <location>
        <begin position="228"/>
        <end position="248"/>
    </location>
</feature>
<feature type="region of interest" description="Disordered" evidence="3">
    <location>
        <begin position="1"/>
        <end position="23"/>
    </location>
</feature>
<sequence>MGANTSKANDPENHSSHSSTHHHKVKDLVDFGPVLPNGLYPTALQDYDLRCVRNLILSRKLAPFYKGLPEPPEVVVPTFTRPTLLEPPVPAASSSMSTVSSSTRRAESNGGRPRSASSSSCNSSKKQQQQCHHTASKPVSERQLRLERMRLQREMLYNNAIECPICFLYYPANINYSRCCDQPLCTECFVQIKRPTETPNTPATCPFCMQENFGIIYHPPAWSEKSRNGNNEPTTLVQEGTRHTTSGVSAAESRPRRATLSHRDPSVVLVDHVRPNWHRTQATTSATSSNSRRSSTLLRTVPTGYNHQHGPRSNRSASSATASEYNHFLSTMRGMDMDLEEWMVMEAIRRSLAEQENMTSVAQDADDNEPLYATARRLGYQQQQQQQQQQVIGSTESSSTSDASSDENDPAVYIDRHAENGRDDKRVAVDPSNTSTTNGNGSNGNSNSGSNAGVVC</sequence>
<dbReference type="STRING" id="1263082.A0A068RMU0"/>
<evidence type="ECO:0000259" key="4">
    <source>
        <dbReference type="PROSITE" id="PS50089"/>
    </source>
</evidence>
<feature type="compositionally biased region" description="Low complexity" evidence="3">
    <location>
        <begin position="91"/>
        <end position="131"/>
    </location>
</feature>
<feature type="region of interest" description="Disordered" evidence="3">
    <location>
        <begin position="379"/>
        <end position="456"/>
    </location>
</feature>
<feature type="compositionally biased region" description="Low complexity" evidence="3">
    <location>
        <begin position="432"/>
        <end position="456"/>
    </location>
</feature>
<feature type="region of interest" description="Disordered" evidence="3">
    <location>
        <begin position="224"/>
        <end position="261"/>
    </location>
</feature>
<accession>A0A068RMU0</accession>
<dbReference type="InterPro" id="IPR039301">
    <property type="entry name" value="Sip5/DA2"/>
</dbReference>
<feature type="compositionally biased region" description="Basic and acidic residues" evidence="3">
    <location>
        <begin position="414"/>
        <end position="428"/>
    </location>
</feature>
<dbReference type="VEuPathDB" id="FungiDB:LCOR_02677.1"/>
<keyword evidence="6" id="KW-1185">Reference proteome</keyword>
<organism evidence="5 6">
    <name type="scientific">Lichtheimia corymbifera JMRC:FSU:9682</name>
    <dbReference type="NCBI Taxonomy" id="1263082"/>
    <lineage>
        <taxon>Eukaryota</taxon>
        <taxon>Fungi</taxon>
        <taxon>Fungi incertae sedis</taxon>
        <taxon>Mucoromycota</taxon>
        <taxon>Mucoromycotina</taxon>
        <taxon>Mucoromycetes</taxon>
        <taxon>Mucorales</taxon>
        <taxon>Lichtheimiaceae</taxon>
        <taxon>Lichtheimia</taxon>
    </lineage>
</organism>
<evidence type="ECO:0000313" key="5">
    <source>
        <dbReference type="EMBL" id="CDH51005.1"/>
    </source>
</evidence>
<dbReference type="PROSITE" id="PS50089">
    <property type="entry name" value="ZF_RING_2"/>
    <property type="match status" value="1"/>
</dbReference>
<feature type="compositionally biased region" description="Low complexity" evidence="3">
    <location>
        <begin position="381"/>
        <end position="403"/>
    </location>
</feature>
<dbReference type="InterPro" id="IPR001841">
    <property type="entry name" value="Znf_RING"/>
</dbReference>
<dbReference type="OrthoDB" id="21471at2759"/>
<dbReference type="GO" id="GO:0005737">
    <property type="term" value="C:cytoplasm"/>
    <property type="evidence" value="ECO:0007669"/>
    <property type="project" value="TreeGrafter"/>
</dbReference>
<protein>
    <submittedName>
        <fullName evidence="5">Zf-c3hc4 type zinc finger</fullName>
    </submittedName>
</protein>
<comment type="caution">
    <text evidence="5">The sequence shown here is derived from an EMBL/GenBank/DDBJ whole genome shotgun (WGS) entry which is preliminary data.</text>
</comment>
<feature type="region of interest" description="Disordered" evidence="3">
    <location>
        <begin position="276"/>
        <end position="321"/>
    </location>
</feature>
<evidence type="ECO:0000256" key="3">
    <source>
        <dbReference type="SAM" id="MobiDB-lite"/>
    </source>
</evidence>
<evidence type="ECO:0000313" key="6">
    <source>
        <dbReference type="Proteomes" id="UP000027586"/>
    </source>
</evidence>
<gene>
    <name evidence="5" type="ORF">LCOR_02677.1</name>
</gene>
<keyword evidence="2" id="KW-0479">Metal-binding</keyword>
<dbReference type="PANTHER" id="PTHR31315:SF1">
    <property type="entry name" value="PROTEIN SIP5"/>
    <property type="match status" value="1"/>
</dbReference>
<evidence type="ECO:0000256" key="2">
    <source>
        <dbReference type="PROSITE-ProRule" id="PRU00175"/>
    </source>
</evidence>
<keyword evidence="2" id="KW-0863">Zinc-finger</keyword>
<name>A0A068RMU0_9FUNG</name>
<dbReference type="GO" id="GO:0008270">
    <property type="term" value="F:zinc ion binding"/>
    <property type="evidence" value="ECO:0007669"/>
    <property type="project" value="UniProtKB-KW"/>
</dbReference>
<dbReference type="Proteomes" id="UP000027586">
    <property type="component" value="Unassembled WGS sequence"/>
</dbReference>
<comment type="similarity">
    <text evidence="1">Belongs to the SIP5 family.</text>
</comment>
<keyword evidence="2" id="KW-0862">Zinc</keyword>
<evidence type="ECO:0000256" key="1">
    <source>
        <dbReference type="ARBA" id="ARBA00010402"/>
    </source>
</evidence>
<proteinExistence type="inferred from homology"/>
<feature type="region of interest" description="Disordered" evidence="3">
    <location>
        <begin position="85"/>
        <end position="142"/>
    </location>
</feature>
<dbReference type="AlphaFoldDB" id="A0A068RMU0"/>
<feature type="compositionally biased region" description="Polar residues" evidence="3">
    <location>
        <begin position="303"/>
        <end position="315"/>
    </location>
</feature>
<feature type="domain" description="RING-type" evidence="4">
    <location>
        <begin position="163"/>
        <end position="208"/>
    </location>
</feature>
<feature type="compositionally biased region" description="Low complexity" evidence="3">
    <location>
        <begin position="279"/>
        <end position="300"/>
    </location>
</feature>
<dbReference type="PANTHER" id="PTHR31315">
    <property type="entry name" value="PROTEIN SIP5"/>
    <property type="match status" value="1"/>
</dbReference>
<reference evidence="5" key="1">
    <citation type="submission" date="2013-08" db="EMBL/GenBank/DDBJ databases">
        <title>Gene expansion shapes genome architecture in the human pathogen Lichtheimia corymbifera: an evolutionary genomics analysis in the ancient terrestrial Mucorales (Mucoromycotina).</title>
        <authorList>
            <person name="Schwartze V.U."/>
            <person name="Winter S."/>
            <person name="Shelest E."/>
            <person name="Marcet-Houben M."/>
            <person name="Horn F."/>
            <person name="Wehner S."/>
            <person name="Hoffmann K."/>
            <person name="Riege K."/>
            <person name="Sammeth M."/>
            <person name="Nowrousian M."/>
            <person name="Valiante V."/>
            <person name="Linde J."/>
            <person name="Jacobsen I.D."/>
            <person name="Marz M."/>
            <person name="Brakhage A.A."/>
            <person name="Gabaldon T."/>
            <person name="Bocker S."/>
            <person name="Voigt K."/>
        </authorList>
    </citation>
    <scope>NUCLEOTIDE SEQUENCE [LARGE SCALE GENOMIC DNA]</scope>
    <source>
        <strain evidence="5">FSU 9682</strain>
    </source>
</reference>